<gene>
    <name evidence="1" type="ORF">ABEB36_005052</name>
</gene>
<dbReference type="InterPro" id="IPR032675">
    <property type="entry name" value="LRR_dom_sf"/>
</dbReference>
<dbReference type="AlphaFoldDB" id="A0ABD1EWS8"/>
<accession>A0ABD1EWS8</accession>
<evidence type="ECO:0000313" key="1">
    <source>
        <dbReference type="EMBL" id="KAL1505495.1"/>
    </source>
</evidence>
<dbReference type="EMBL" id="JBDJPC010000004">
    <property type="protein sequence ID" value="KAL1505495.1"/>
    <property type="molecule type" value="Genomic_DNA"/>
</dbReference>
<protein>
    <submittedName>
        <fullName evidence="1">Uncharacterized protein</fullName>
    </submittedName>
</protein>
<sequence>MNFCGLTMVYSRNFDVSFNYDFVDENLCDYIKENVSFEYINTLNINKLYWINLECLRNLLKKLTNLEHLLALNTQLSLRQKDIVLYSRLKTLAISVEGTHLLDPIDPIIYKNNLYLLRKFCLHITRKHPSFFIGMHRLFAELFALEELWIYDSDNGYPHPIKYDTIVAQLKFLNKLVIKSRVNIPFLDYKPFGLAKYFETRRFKSIAMQYERLNVDGIVPFKDVSIFEPFETELEQAWDVFRKYRSEMPYDPNIHKEVYLTRKIKKVKFKELNFFHNKCFCTNDFIRATKDFLRSENSKDLLKLSIKTCVLQSEPLIKTNRLSVARRQYSFKDIVENCSKLTSLELMQCSSCNVTIIDAYPLISQWKHLETLTLEIPSHLRGDFFLDLIKSCDKLKFLRIISYNTNEPLNRNLYKALPYASNIKDFSFECKSLNISEMFHSLCQITTRKLRRIFINCDFTNSTEMDSLETFLDANPQIMLMFFAISQQSKSYLKNLQDCMNHYKRNNNAKQFFAKKDACNFIKNYIVCDANEELFNNDTTIATVDMYNFK</sequence>
<dbReference type="Gene3D" id="3.80.10.10">
    <property type="entry name" value="Ribonuclease Inhibitor"/>
    <property type="match status" value="1"/>
</dbReference>
<name>A0ABD1EWS8_HYPHA</name>
<evidence type="ECO:0000313" key="2">
    <source>
        <dbReference type="Proteomes" id="UP001566132"/>
    </source>
</evidence>
<reference evidence="1 2" key="1">
    <citation type="submission" date="2024-05" db="EMBL/GenBank/DDBJ databases">
        <title>Genetic variation in Jamaican populations of the coffee berry borer (Hypothenemus hampei).</title>
        <authorList>
            <person name="Errbii M."/>
            <person name="Myrie A."/>
        </authorList>
    </citation>
    <scope>NUCLEOTIDE SEQUENCE [LARGE SCALE GENOMIC DNA]</scope>
    <source>
        <strain evidence="1">JA-Hopewell-2020-01-JO</strain>
        <tissue evidence="1">Whole body</tissue>
    </source>
</reference>
<dbReference type="Proteomes" id="UP001566132">
    <property type="component" value="Unassembled WGS sequence"/>
</dbReference>
<proteinExistence type="predicted"/>
<organism evidence="1 2">
    <name type="scientific">Hypothenemus hampei</name>
    <name type="common">Coffee berry borer</name>
    <dbReference type="NCBI Taxonomy" id="57062"/>
    <lineage>
        <taxon>Eukaryota</taxon>
        <taxon>Metazoa</taxon>
        <taxon>Ecdysozoa</taxon>
        <taxon>Arthropoda</taxon>
        <taxon>Hexapoda</taxon>
        <taxon>Insecta</taxon>
        <taxon>Pterygota</taxon>
        <taxon>Neoptera</taxon>
        <taxon>Endopterygota</taxon>
        <taxon>Coleoptera</taxon>
        <taxon>Polyphaga</taxon>
        <taxon>Cucujiformia</taxon>
        <taxon>Curculionidae</taxon>
        <taxon>Scolytinae</taxon>
        <taxon>Hypothenemus</taxon>
    </lineage>
</organism>
<keyword evidence="2" id="KW-1185">Reference proteome</keyword>
<comment type="caution">
    <text evidence="1">The sequence shown here is derived from an EMBL/GenBank/DDBJ whole genome shotgun (WGS) entry which is preliminary data.</text>
</comment>